<protein>
    <submittedName>
        <fullName evidence="1">Uncharacterized protein</fullName>
    </submittedName>
</protein>
<dbReference type="EMBL" id="GBRH01272035">
    <property type="protein sequence ID" value="JAD25860.1"/>
    <property type="molecule type" value="Transcribed_RNA"/>
</dbReference>
<reference evidence="1" key="1">
    <citation type="submission" date="2014-09" db="EMBL/GenBank/DDBJ databases">
        <authorList>
            <person name="Magalhaes I.L.F."/>
            <person name="Oliveira U."/>
            <person name="Santos F.R."/>
            <person name="Vidigal T.H.D.A."/>
            <person name="Brescovit A.D."/>
            <person name="Santos A.J."/>
        </authorList>
    </citation>
    <scope>NUCLEOTIDE SEQUENCE</scope>
    <source>
        <tissue evidence="1">Shoot tissue taken approximately 20 cm above the soil surface</tissue>
    </source>
</reference>
<dbReference type="AlphaFoldDB" id="A0A0A8YKJ0"/>
<organism evidence="1">
    <name type="scientific">Arundo donax</name>
    <name type="common">Giant reed</name>
    <name type="synonym">Donax arundinaceus</name>
    <dbReference type="NCBI Taxonomy" id="35708"/>
    <lineage>
        <taxon>Eukaryota</taxon>
        <taxon>Viridiplantae</taxon>
        <taxon>Streptophyta</taxon>
        <taxon>Embryophyta</taxon>
        <taxon>Tracheophyta</taxon>
        <taxon>Spermatophyta</taxon>
        <taxon>Magnoliopsida</taxon>
        <taxon>Liliopsida</taxon>
        <taxon>Poales</taxon>
        <taxon>Poaceae</taxon>
        <taxon>PACMAD clade</taxon>
        <taxon>Arundinoideae</taxon>
        <taxon>Arundineae</taxon>
        <taxon>Arundo</taxon>
    </lineage>
</organism>
<accession>A0A0A8YKJ0</accession>
<proteinExistence type="predicted"/>
<reference evidence="1" key="2">
    <citation type="journal article" date="2015" name="Data Brief">
        <title>Shoot transcriptome of the giant reed, Arundo donax.</title>
        <authorList>
            <person name="Barrero R.A."/>
            <person name="Guerrero F.D."/>
            <person name="Moolhuijzen P."/>
            <person name="Goolsby J.A."/>
            <person name="Tidwell J."/>
            <person name="Bellgard S.E."/>
            <person name="Bellgard M.I."/>
        </authorList>
    </citation>
    <scope>NUCLEOTIDE SEQUENCE</scope>
    <source>
        <tissue evidence="1">Shoot tissue taken approximately 20 cm above the soil surface</tissue>
    </source>
</reference>
<evidence type="ECO:0000313" key="1">
    <source>
        <dbReference type="EMBL" id="JAD25860.1"/>
    </source>
</evidence>
<name>A0A0A8YKJ0_ARUDO</name>
<sequence>MLSYCEMSKRDALCVLELHSLSCSCAPFQLCLLWTYLCLFDFSKEMFDVRYSAIAINWYKMLHTLY</sequence>